<evidence type="ECO:0000256" key="2">
    <source>
        <dbReference type="PIRSR" id="PIRSR006386-1"/>
    </source>
</evidence>
<organism evidence="4 5">
    <name type="scientific">Qipengyuania oceanensis</name>
    <dbReference type="NCBI Taxonomy" id="1463597"/>
    <lineage>
        <taxon>Bacteria</taxon>
        <taxon>Pseudomonadati</taxon>
        <taxon>Pseudomonadota</taxon>
        <taxon>Alphaproteobacteria</taxon>
        <taxon>Sphingomonadales</taxon>
        <taxon>Erythrobacteraceae</taxon>
        <taxon>Qipengyuania</taxon>
    </lineage>
</organism>
<dbReference type="GO" id="GO:0006749">
    <property type="term" value="P:glutathione metabolic process"/>
    <property type="evidence" value="ECO:0007669"/>
    <property type="project" value="TreeGrafter"/>
</dbReference>
<evidence type="ECO:0000313" key="4">
    <source>
        <dbReference type="EMBL" id="MXO62085.1"/>
    </source>
</evidence>
<keyword evidence="5" id="KW-1185">Reference proteome</keyword>
<dbReference type="SUPFAM" id="SSF52833">
    <property type="entry name" value="Thioredoxin-like"/>
    <property type="match status" value="1"/>
</dbReference>
<reference evidence="4 5" key="1">
    <citation type="submission" date="2019-12" db="EMBL/GenBank/DDBJ databases">
        <title>Genomic-based taxomic classification of the family Erythrobacteraceae.</title>
        <authorList>
            <person name="Xu L."/>
        </authorList>
    </citation>
    <scope>NUCLEOTIDE SEQUENCE [LARGE SCALE GENOMIC DNA]</scope>
    <source>
        <strain evidence="4 5">MCCC 1A09965</strain>
    </source>
</reference>
<dbReference type="PANTHER" id="PTHR42943">
    <property type="entry name" value="GLUTATHIONE S-TRANSFERASE KAPPA"/>
    <property type="match status" value="1"/>
</dbReference>
<evidence type="ECO:0000313" key="5">
    <source>
        <dbReference type="Proteomes" id="UP000445582"/>
    </source>
</evidence>
<evidence type="ECO:0000256" key="1">
    <source>
        <dbReference type="PIRNR" id="PIRNR006386"/>
    </source>
</evidence>
<comment type="similarity">
    <text evidence="1">Belongs to the GST superfamily. NadH family.</text>
</comment>
<evidence type="ECO:0000259" key="3">
    <source>
        <dbReference type="Pfam" id="PF01323"/>
    </source>
</evidence>
<proteinExistence type="inferred from homology"/>
<sequence length="209" mass="23137">MTAHIDFFFDLSSPWTRLAFGNIRPALDGLDYEITWRPFLVGGVFNAVNPSVYESRKPENAARLARSFGWLREWAELAGVAMNFPSEHHPVKSVHAMRFCCALENDQQALERFAGAAFEAYFTDGRNLDDPAVLAAIADEIGMDGAALTEQAGTQPVKDRLRANTEEAIERGAYGSPTLFVSGPGERAERMYFGNDQLPLVRHRVTAIG</sequence>
<dbReference type="EC" id="5.99.1.4" evidence="1"/>
<comment type="caution">
    <text evidence="4">The sequence shown here is derived from an EMBL/GenBank/DDBJ whole genome shotgun (WGS) entry which is preliminary data.</text>
</comment>
<protein>
    <recommendedName>
        <fullName evidence="1">2-hydroxychromene-2-carboxylate isomerase</fullName>
        <ecNumber evidence="1">5.99.1.4</ecNumber>
    </recommendedName>
</protein>
<dbReference type="GO" id="GO:0004364">
    <property type="term" value="F:glutathione transferase activity"/>
    <property type="evidence" value="ECO:0007669"/>
    <property type="project" value="TreeGrafter"/>
</dbReference>
<dbReference type="PANTHER" id="PTHR42943:SF2">
    <property type="entry name" value="GLUTATHIONE S-TRANSFERASE KAPPA 1"/>
    <property type="match status" value="1"/>
</dbReference>
<dbReference type="InterPro" id="IPR051924">
    <property type="entry name" value="GST_Kappa/NadH"/>
</dbReference>
<dbReference type="Pfam" id="PF01323">
    <property type="entry name" value="DSBA"/>
    <property type="match status" value="1"/>
</dbReference>
<dbReference type="RefSeq" id="WP_160671517.1">
    <property type="nucleotide sequence ID" value="NZ_WTYN01000001.1"/>
</dbReference>
<dbReference type="EMBL" id="WTYN01000001">
    <property type="protein sequence ID" value="MXO62085.1"/>
    <property type="molecule type" value="Genomic_DNA"/>
</dbReference>
<name>A0A844YEW3_9SPHN</name>
<dbReference type="Proteomes" id="UP000445582">
    <property type="component" value="Unassembled WGS sequence"/>
</dbReference>
<dbReference type="AlphaFoldDB" id="A0A844YEW3"/>
<dbReference type="InterPro" id="IPR044087">
    <property type="entry name" value="NahD-like"/>
</dbReference>
<dbReference type="PIRSF" id="PIRSF006386">
    <property type="entry name" value="HCCAis_GSTk"/>
    <property type="match status" value="1"/>
</dbReference>
<dbReference type="Gene3D" id="3.40.30.10">
    <property type="entry name" value="Glutaredoxin"/>
    <property type="match status" value="1"/>
</dbReference>
<dbReference type="CDD" id="cd03022">
    <property type="entry name" value="DsbA_HCCA_Iso"/>
    <property type="match status" value="1"/>
</dbReference>
<dbReference type="GO" id="GO:0004602">
    <property type="term" value="F:glutathione peroxidase activity"/>
    <property type="evidence" value="ECO:0007669"/>
    <property type="project" value="TreeGrafter"/>
</dbReference>
<dbReference type="InterPro" id="IPR014440">
    <property type="entry name" value="HCCAis_GSTk"/>
</dbReference>
<keyword evidence="1 4" id="KW-0413">Isomerase</keyword>
<dbReference type="OrthoDB" id="5244108at2"/>
<accession>A0A844YEW3</accession>
<feature type="active site" description="Nucleophile" evidence="2">
    <location>
        <position position="13"/>
    </location>
</feature>
<comment type="catalytic activity">
    <reaction evidence="1">
        <text>2-hydroxychromene-2-carboxylate = (3E)-4-(2-hydroxyphenyl)-2-oxobut-3-enoate</text>
        <dbReference type="Rhea" id="RHEA:27401"/>
        <dbReference type="ChEBI" id="CHEBI:59350"/>
        <dbReference type="ChEBI" id="CHEBI:59353"/>
        <dbReference type="EC" id="5.99.1.4"/>
    </reaction>
</comment>
<gene>
    <name evidence="4" type="ORF">GRI48_03580</name>
</gene>
<dbReference type="GO" id="GO:0018845">
    <property type="term" value="F:2-hydroxychromene-2-carboxylate isomerase activity"/>
    <property type="evidence" value="ECO:0007669"/>
    <property type="project" value="UniProtKB-UniRule"/>
</dbReference>
<feature type="domain" description="DSBA-like thioredoxin" evidence="3">
    <location>
        <begin position="5"/>
        <end position="204"/>
    </location>
</feature>
<dbReference type="GO" id="GO:1901170">
    <property type="term" value="P:naphthalene catabolic process"/>
    <property type="evidence" value="ECO:0007669"/>
    <property type="project" value="InterPro"/>
</dbReference>
<dbReference type="InterPro" id="IPR036249">
    <property type="entry name" value="Thioredoxin-like_sf"/>
</dbReference>
<dbReference type="InterPro" id="IPR001853">
    <property type="entry name" value="DSBA-like_thioredoxin_dom"/>
</dbReference>